<proteinExistence type="predicted"/>
<dbReference type="InterPro" id="IPR022183">
    <property type="entry name" value="DUF3710"/>
</dbReference>
<evidence type="ECO:0000313" key="2">
    <source>
        <dbReference type="EMBL" id="RJK96508.1"/>
    </source>
</evidence>
<dbReference type="EMBL" id="QZEZ01000003">
    <property type="protein sequence ID" value="RJK96508.1"/>
    <property type="molecule type" value="Genomic_DNA"/>
</dbReference>
<reference evidence="2 3" key="1">
    <citation type="submission" date="2018-09" db="EMBL/GenBank/DDBJ databases">
        <title>YIM 75000 draft genome.</title>
        <authorList>
            <person name="Tang S."/>
            <person name="Feng Y."/>
        </authorList>
    </citation>
    <scope>NUCLEOTIDE SEQUENCE [LARGE SCALE GENOMIC DNA]</scope>
    <source>
        <strain evidence="2 3">YIM 75000</strain>
    </source>
</reference>
<keyword evidence="3" id="KW-1185">Reference proteome</keyword>
<accession>A0A3A3YXY0</accession>
<dbReference type="OrthoDB" id="8480367at2"/>
<protein>
    <submittedName>
        <fullName evidence="2">DUF3710 domain-containing protein</fullName>
    </submittedName>
</protein>
<evidence type="ECO:0000313" key="3">
    <source>
        <dbReference type="Proteomes" id="UP000265614"/>
    </source>
</evidence>
<comment type="caution">
    <text evidence="2">The sequence shown here is derived from an EMBL/GenBank/DDBJ whole genome shotgun (WGS) entry which is preliminary data.</text>
</comment>
<feature type="region of interest" description="Disordered" evidence="1">
    <location>
        <begin position="209"/>
        <end position="262"/>
    </location>
</feature>
<feature type="compositionally biased region" description="Low complexity" evidence="1">
    <location>
        <begin position="229"/>
        <end position="244"/>
    </location>
</feature>
<feature type="region of interest" description="Disordered" evidence="1">
    <location>
        <begin position="1"/>
        <end position="62"/>
    </location>
</feature>
<organism evidence="2 3">
    <name type="scientific">Vallicoccus soli</name>
    <dbReference type="NCBI Taxonomy" id="2339232"/>
    <lineage>
        <taxon>Bacteria</taxon>
        <taxon>Bacillati</taxon>
        <taxon>Actinomycetota</taxon>
        <taxon>Actinomycetes</taxon>
        <taxon>Motilibacterales</taxon>
        <taxon>Vallicoccaceae</taxon>
        <taxon>Vallicoccus</taxon>
    </lineage>
</organism>
<name>A0A3A3YXY0_9ACTN</name>
<sequence>MASAADGAEDGPGDGDGGSAGPGAPGAPGGAGAPPRAAGAVDRSGGPFDVTEVDDPAEGGRVDLGGIWLPGVQGMELRVEMDQSSQQVVSVAAVLGQGAVQVQAFAAPRTEGVWSDVRREIAQGILGQGGRAGERQSALGTELLAEVPVRLPDGQVGRQAVRFVGVDGPRWFLRGVFSGVAAVDPAAAEPLEALFRGIVVVRGGTAMAPREPIPLRLPPQAQVDEDQQEQAPAEEGGADDAGAPARDDLKPFERGPEITEVR</sequence>
<evidence type="ECO:0000256" key="1">
    <source>
        <dbReference type="SAM" id="MobiDB-lite"/>
    </source>
</evidence>
<feature type="compositionally biased region" description="Basic and acidic residues" evidence="1">
    <location>
        <begin position="245"/>
        <end position="262"/>
    </location>
</feature>
<dbReference type="Proteomes" id="UP000265614">
    <property type="component" value="Unassembled WGS sequence"/>
</dbReference>
<dbReference type="AlphaFoldDB" id="A0A3A3YXY0"/>
<gene>
    <name evidence="2" type="ORF">D5H78_08330</name>
</gene>
<feature type="compositionally biased region" description="Gly residues" evidence="1">
    <location>
        <begin position="14"/>
        <end position="32"/>
    </location>
</feature>
<dbReference type="Pfam" id="PF12502">
    <property type="entry name" value="DUF3710"/>
    <property type="match status" value="1"/>
</dbReference>